<evidence type="ECO:0000313" key="2">
    <source>
        <dbReference type="EMBL" id="BCG24708.1"/>
    </source>
</evidence>
<keyword evidence="5" id="KW-1185">Reference proteome</keyword>
<evidence type="ECO:0000313" key="3">
    <source>
        <dbReference type="EMBL" id="GJN51933.1"/>
    </source>
</evidence>
<protein>
    <submittedName>
        <fullName evidence="2">Uncharacterized protein</fullName>
    </submittedName>
</protein>
<name>A0A6J4E5L2_9PSED</name>
<evidence type="ECO:0000256" key="1">
    <source>
        <dbReference type="SAM" id="MobiDB-lite"/>
    </source>
</evidence>
<proteinExistence type="predicted"/>
<gene>
    <name evidence="2" type="ORF">TUM18999_28990</name>
    <name evidence="3" type="ORF">TUM20286_16850</name>
</gene>
<evidence type="ECO:0000313" key="5">
    <source>
        <dbReference type="Proteomes" id="UP001054892"/>
    </source>
</evidence>
<dbReference type="Proteomes" id="UP001054892">
    <property type="component" value="Unassembled WGS sequence"/>
</dbReference>
<dbReference type="EMBL" id="AP023189">
    <property type="protein sequence ID" value="BCG24708.1"/>
    <property type="molecule type" value="Genomic_DNA"/>
</dbReference>
<feature type="region of interest" description="Disordered" evidence="1">
    <location>
        <begin position="70"/>
        <end position="90"/>
    </location>
</feature>
<sequence length="90" mass="10142">MEWLISYSFKGEARHMKMNTRDIPNIKAIGFSIYTLEFPGKARPSRSSEAIQDWLTDCGIEVTDVRLLRRSAGPGPEAPYSQLLPGRDVT</sequence>
<reference evidence="2 4" key="1">
    <citation type="submission" date="2020-05" db="EMBL/GenBank/DDBJ databases">
        <title>Characterization of novel class B3 metallo-beta-lactamase from novel Pseudomonas species.</title>
        <authorList>
            <person name="Yamada K."/>
            <person name="Aoki K."/>
            <person name="Ishii Y."/>
        </authorList>
    </citation>
    <scope>NUCLEOTIDE SEQUENCE [LARGE SCALE GENOMIC DNA]</scope>
    <source>
        <strain evidence="2 4">TUM18999</strain>
        <strain evidence="3 5">TUM20286</strain>
    </source>
</reference>
<dbReference type="Proteomes" id="UP000509383">
    <property type="component" value="Chromosome"/>
</dbReference>
<dbReference type="RefSeq" id="WP_173175880.1">
    <property type="nucleotide sequence ID" value="NZ_AP023189.1"/>
</dbReference>
<organism evidence="2 4">
    <name type="scientific">Pseudomonas tohonis</name>
    <dbReference type="NCBI Taxonomy" id="2725477"/>
    <lineage>
        <taxon>Bacteria</taxon>
        <taxon>Pseudomonadati</taxon>
        <taxon>Pseudomonadota</taxon>
        <taxon>Gammaproteobacteria</taxon>
        <taxon>Pseudomonadales</taxon>
        <taxon>Pseudomonadaceae</taxon>
        <taxon>Pseudomonas</taxon>
    </lineage>
</organism>
<dbReference type="AlphaFoldDB" id="A0A6J4E5L2"/>
<dbReference type="EMBL" id="BQKM01000003">
    <property type="protein sequence ID" value="GJN51933.1"/>
    <property type="molecule type" value="Genomic_DNA"/>
</dbReference>
<accession>A0A6J4E5L2</accession>
<evidence type="ECO:0000313" key="4">
    <source>
        <dbReference type="Proteomes" id="UP000509383"/>
    </source>
</evidence>
<dbReference type="KEGG" id="ptw:TUM18999_28990"/>